<dbReference type="InterPro" id="IPR056430">
    <property type="entry name" value="C2CD5_YbjQ-like_dom"/>
</dbReference>
<dbReference type="Proteomes" id="UP000008312">
    <property type="component" value="Unassembled WGS sequence"/>
</dbReference>
<dbReference type="GO" id="GO:0010828">
    <property type="term" value="P:positive regulation of D-glucose transmembrane transport"/>
    <property type="evidence" value="ECO:0007669"/>
    <property type="project" value="TreeGrafter"/>
</dbReference>
<evidence type="ECO:0000259" key="2">
    <source>
        <dbReference type="Pfam" id="PF23128"/>
    </source>
</evidence>
<dbReference type="GO" id="GO:0065002">
    <property type="term" value="P:intracellular protein transmembrane transport"/>
    <property type="evidence" value="ECO:0007669"/>
    <property type="project" value="TreeGrafter"/>
</dbReference>
<dbReference type="GO" id="GO:0005544">
    <property type="term" value="F:calcium-dependent phospholipid binding"/>
    <property type="evidence" value="ECO:0007669"/>
    <property type="project" value="InterPro"/>
</dbReference>
<evidence type="ECO:0000259" key="1">
    <source>
        <dbReference type="Pfam" id="PF23028"/>
    </source>
</evidence>
<dbReference type="InterPro" id="IPR038983">
    <property type="entry name" value="C2CD5"/>
</dbReference>
<dbReference type="GO" id="GO:0090314">
    <property type="term" value="P:positive regulation of protein targeting to membrane"/>
    <property type="evidence" value="ECO:0007669"/>
    <property type="project" value="TreeGrafter"/>
</dbReference>
<evidence type="ECO:0000313" key="4">
    <source>
        <dbReference type="Proteomes" id="UP000008312"/>
    </source>
</evidence>
<proteinExistence type="predicted"/>
<dbReference type="EMBL" id="FN668688">
    <property type="protein sequence ID" value="CBK24526.2"/>
    <property type="molecule type" value="Genomic_DNA"/>
</dbReference>
<feature type="domain" description="C2CD5 C-terminal" evidence="2">
    <location>
        <begin position="228"/>
        <end position="319"/>
    </location>
</feature>
<dbReference type="GO" id="GO:0005509">
    <property type="term" value="F:calcium ion binding"/>
    <property type="evidence" value="ECO:0007669"/>
    <property type="project" value="TreeGrafter"/>
</dbReference>
<dbReference type="PANTHER" id="PTHR37412">
    <property type="entry name" value="C2 DOMAIN-CONTAINING PROTEIN 5"/>
    <property type="match status" value="1"/>
</dbReference>
<reference evidence="3" key="1">
    <citation type="submission" date="2010-02" db="EMBL/GenBank/DDBJ databases">
        <title>Sequencing and annotation of the Blastocystis hominis genome.</title>
        <authorList>
            <person name="Wincker P."/>
        </authorList>
    </citation>
    <scope>NUCLEOTIDE SEQUENCE</scope>
    <source>
        <strain evidence="3">Singapore isolate B</strain>
    </source>
</reference>
<accession>D8M8Y7</accession>
<dbReference type="InterPro" id="IPR057815">
    <property type="entry name" value="C2CD5_C"/>
</dbReference>
<dbReference type="OrthoDB" id="419768at2759"/>
<dbReference type="GO" id="GO:0031340">
    <property type="term" value="P:positive regulation of vesicle fusion"/>
    <property type="evidence" value="ECO:0007669"/>
    <property type="project" value="TreeGrafter"/>
</dbReference>
<dbReference type="Pfam" id="PF23028">
    <property type="entry name" value="YbjQ_3"/>
    <property type="match status" value="1"/>
</dbReference>
<dbReference type="AlphaFoldDB" id="D8M8Y7"/>
<dbReference type="Pfam" id="PF23128">
    <property type="entry name" value="YbjQ_4"/>
    <property type="match status" value="1"/>
</dbReference>
<dbReference type="GO" id="GO:0005886">
    <property type="term" value="C:plasma membrane"/>
    <property type="evidence" value="ECO:0007669"/>
    <property type="project" value="TreeGrafter"/>
</dbReference>
<dbReference type="InParanoid" id="D8M8Y7"/>
<organism evidence="3">
    <name type="scientific">Blastocystis hominis</name>
    <dbReference type="NCBI Taxonomy" id="12968"/>
    <lineage>
        <taxon>Eukaryota</taxon>
        <taxon>Sar</taxon>
        <taxon>Stramenopiles</taxon>
        <taxon>Bigyra</taxon>
        <taxon>Opalozoa</taxon>
        <taxon>Opalinata</taxon>
        <taxon>Blastocystidae</taxon>
        <taxon>Blastocystis</taxon>
    </lineage>
</organism>
<name>D8M8Y7_BLAHO</name>
<dbReference type="RefSeq" id="XP_012898574.1">
    <property type="nucleotide sequence ID" value="XM_013043120.1"/>
</dbReference>
<dbReference type="PANTHER" id="PTHR37412:SF2">
    <property type="entry name" value="C2 DOMAIN-CONTAINING PROTEIN 5"/>
    <property type="match status" value="1"/>
</dbReference>
<sequence>MEPTGKEKNSYRSRFKDNFVPTLNEVHPEKGVIEPDDNYENMRNTFVPWLPPQRISFHTLQNCAPSLRGYRPVILLKRVHLPDESASLNHLLRSMCNRLCYKVQRMHPCSLLGLDVQLRLPGEDVVEICLTALIAYDPAENKALSKMEQHREFSSDFTGFIEIVQRRTADYALRNEASSALPAQTGNTPLPLLEVEKTRSFASSQEDLCLPPIETGKPRPFAPSYVFITPLTRVNGYRAVKYCGLVVLHFIRECAQTWETASMNDYNHKFILEVMAVVKAHVRCIGGNALLSFRILPQETAEEDVEKAYSMITISGDAALLEEE</sequence>
<evidence type="ECO:0000313" key="3">
    <source>
        <dbReference type="EMBL" id="CBK24526.2"/>
    </source>
</evidence>
<gene>
    <name evidence="3" type="ORF">GSBLH_T00006789001</name>
</gene>
<dbReference type="GO" id="GO:0072659">
    <property type="term" value="P:protein localization to plasma membrane"/>
    <property type="evidence" value="ECO:0007669"/>
    <property type="project" value="TreeGrafter"/>
</dbReference>
<protein>
    <submittedName>
        <fullName evidence="3">Uncharacterized protein</fullName>
    </submittedName>
</protein>
<feature type="domain" description="C2" evidence="1">
    <location>
        <begin position="85"/>
        <end position="134"/>
    </location>
</feature>
<dbReference type="GeneID" id="24922913"/>
<keyword evidence="4" id="KW-1185">Reference proteome</keyword>